<gene>
    <name evidence="1" type="ORF">JL102_07840</name>
</gene>
<accession>A0A937K077</accession>
<evidence type="ECO:0008006" key="3">
    <source>
        <dbReference type="Google" id="ProtNLM"/>
    </source>
</evidence>
<dbReference type="RefSeq" id="WP_202243795.1">
    <property type="nucleotide sequence ID" value="NZ_JAESIY010000004.1"/>
</dbReference>
<protein>
    <recommendedName>
        <fullName evidence="3">RagB/SusD family nutrient uptake outer membrane protein</fullName>
    </recommendedName>
</protein>
<dbReference type="PROSITE" id="PS51257">
    <property type="entry name" value="PROKAR_LIPOPROTEIN"/>
    <property type="match status" value="1"/>
</dbReference>
<dbReference type="SUPFAM" id="SSF48452">
    <property type="entry name" value="TPR-like"/>
    <property type="match status" value="1"/>
</dbReference>
<sequence>MKLLLKYILILLIVVVSACDTSLEIDNPNDPDRERLFADSDDVEGLAGSLYQNIYQGAHDYDGIELMLATSSDNVSCSWGNAGMRDMSWEPRNQAWVNTPSYGFAANTKYLFDKMYSSINTSANIINAVDMDLDMGEREARIKAWCKFIQGVAYGNLALVFDRAFLVDETQTVDPELKSAVDYDEIMKAAIGYLEEALRYAKENELSIPNNWLGQESEVSNERFIQIINTHAARFLAYMPRNSSQLAAVDWNAVKKYADNGITDDFEVVNDNGVSWYAEGADYLTANGWGVTDMYVVNLMDPTQPQHWDDNPAFAHPPKSTSPADHRLETDFSYLASNWFQAARGYYHYSNYRMSRYDEFYVNATGPKSEIMLSENDMLRAEAIVYSGGSLSEAADIINAGTRITRGEMEEVGPDIDEIIQAIHHERHVEMMLTGMGLQFFEMRKLDLLQKGTPLHLPLPAETLQTLQEPQPYYTFGTVAKADGTNTSNGGWR</sequence>
<evidence type="ECO:0000313" key="1">
    <source>
        <dbReference type="EMBL" id="MBL3656035.1"/>
    </source>
</evidence>
<dbReference type="Gene3D" id="1.25.40.390">
    <property type="match status" value="1"/>
</dbReference>
<dbReference type="AlphaFoldDB" id="A0A937K077"/>
<keyword evidence="2" id="KW-1185">Reference proteome</keyword>
<dbReference type="InterPro" id="IPR011990">
    <property type="entry name" value="TPR-like_helical_dom_sf"/>
</dbReference>
<dbReference type="Proteomes" id="UP000659388">
    <property type="component" value="Unassembled WGS sequence"/>
</dbReference>
<organism evidence="1 2">
    <name type="scientific">Fulvivirga sediminis</name>
    <dbReference type="NCBI Taxonomy" id="2803949"/>
    <lineage>
        <taxon>Bacteria</taxon>
        <taxon>Pseudomonadati</taxon>
        <taxon>Bacteroidota</taxon>
        <taxon>Cytophagia</taxon>
        <taxon>Cytophagales</taxon>
        <taxon>Fulvivirgaceae</taxon>
        <taxon>Fulvivirga</taxon>
    </lineage>
</organism>
<evidence type="ECO:0000313" key="2">
    <source>
        <dbReference type="Proteomes" id="UP000659388"/>
    </source>
</evidence>
<dbReference type="EMBL" id="JAESIY010000004">
    <property type="protein sequence ID" value="MBL3656035.1"/>
    <property type="molecule type" value="Genomic_DNA"/>
</dbReference>
<comment type="caution">
    <text evidence="1">The sequence shown here is derived from an EMBL/GenBank/DDBJ whole genome shotgun (WGS) entry which is preliminary data.</text>
</comment>
<name>A0A937K077_9BACT</name>
<proteinExistence type="predicted"/>
<reference evidence="1" key="1">
    <citation type="submission" date="2021-01" db="EMBL/GenBank/DDBJ databases">
        <title>Fulvivirga kasyanovii gen. nov., sp nov., a novel member of the phylum Bacteroidetes isolated from seawater in a mussel farm.</title>
        <authorList>
            <person name="Zhao L.-H."/>
            <person name="Wang Z.-J."/>
        </authorList>
    </citation>
    <scope>NUCLEOTIDE SEQUENCE</scope>
    <source>
        <strain evidence="1">2943</strain>
    </source>
</reference>